<accession>A0A165GFF9</accession>
<dbReference type="OrthoDB" id="269822at2759"/>
<dbReference type="InterPro" id="IPR001711">
    <property type="entry name" value="PLipase_C_Pinositol-sp_Y"/>
</dbReference>
<sequence length="74" mass="7875">MPALNWQTFDKGMQVNEGFYSGTRGWILKPPSLRSEAGGAGGAEARKGTVYLSLQVVAGSGCKLLDRFTLPTKG</sequence>
<dbReference type="AlphaFoldDB" id="A0A165GFF9"/>
<dbReference type="PROSITE" id="PS50008">
    <property type="entry name" value="PIPLC_Y_DOMAIN"/>
    <property type="match status" value="1"/>
</dbReference>
<dbReference type="GO" id="GO:0035556">
    <property type="term" value="P:intracellular signal transduction"/>
    <property type="evidence" value="ECO:0007669"/>
    <property type="project" value="InterPro"/>
</dbReference>
<keyword evidence="3" id="KW-1185">Reference proteome</keyword>
<dbReference type="Gene3D" id="3.20.20.190">
    <property type="entry name" value="Phosphatidylinositol (PI) phosphodiesterase"/>
    <property type="match status" value="1"/>
</dbReference>
<evidence type="ECO:0000259" key="1">
    <source>
        <dbReference type="PROSITE" id="PS50008"/>
    </source>
</evidence>
<dbReference type="Pfam" id="PF00387">
    <property type="entry name" value="PI-PLC-Y"/>
    <property type="match status" value="1"/>
</dbReference>
<protein>
    <recommendedName>
        <fullName evidence="1">PI-PLC Y-box domain-containing protein</fullName>
    </recommendedName>
</protein>
<dbReference type="InParanoid" id="A0A165GFF9"/>
<dbReference type="GO" id="GO:0004435">
    <property type="term" value="F:phosphatidylinositol-4,5-bisphosphate phospholipase C activity"/>
    <property type="evidence" value="ECO:0007669"/>
    <property type="project" value="InterPro"/>
</dbReference>
<feature type="domain" description="PI-PLC Y-box" evidence="1">
    <location>
        <begin position="1"/>
        <end position="34"/>
    </location>
</feature>
<organism evidence="2 3">
    <name type="scientific">Calocera cornea HHB12733</name>
    <dbReference type="NCBI Taxonomy" id="1353952"/>
    <lineage>
        <taxon>Eukaryota</taxon>
        <taxon>Fungi</taxon>
        <taxon>Dikarya</taxon>
        <taxon>Basidiomycota</taxon>
        <taxon>Agaricomycotina</taxon>
        <taxon>Dacrymycetes</taxon>
        <taxon>Dacrymycetales</taxon>
        <taxon>Dacrymycetaceae</taxon>
        <taxon>Calocera</taxon>
    </lineage>
</organism>
<evidence type="ECO:0000313" key="3">
    <source>
        <dbReference type="Proteomes" id="UP000076842"/>
    </source>
</evidence>
<dbReference type="SUPFAM" id="SSF51695">
    <property type="entry name" value="PLC-like phosphodiesterases"/>
    <property type="match status" value="1"/>
</dbReference>
<reference evidence="2 3" key="1">
    <citation type="journal article" date="2016" name="Mol. Biol. Evol.">
        <title>Comparative Genomics of Early-Diverging Mushroom-Forming Fungi Provides Insights into the Origins of Lignocellulose Decay Capabilities.</title>
        <authorList>
            <person name="Nagy L.G."/>
            <person name="Riley R."/>
            <person name="Tritt A."/>
            <person name="Adam C."/>
            <person name="Daum C."/>
            <person name="Floudas D."/>
            <person name="Sun H."/>
            <person name="Yadav J.S."/>
            <person name="Pangilinan J."/>
            <person name="Larsson K.H."/>
            <person name="Matsuura K."/>
            <person name="Barry K."/>
            <person name="Labutti K."/>
            <person name="Kuo R."/>
            <person name="Ohm R.A."/>
            <person name="Bhattacharya S.S."/>
            <person name="Shirouzu T."/>
            <person name="Yoshinaga Y."/>
            <person name="Martin F.M."/>
            <person name="Grigoriev I.V."/>
            <person name="Hibbett D.S."/>
        </authorList>
    </citation>
    <scope>NUCLEOTIDE SEQUENCE [LARGE SCALE GENOMIC DNA]</scope>
    <source>
        <strain evidence="2 3">HHB12733</strain>
    </source>
</reference>
<dbReference type="GO" id="GO:0006629">
    <property type="term" value="P:lipid metabolic process"/>
    <property type="evidence" value="ECO:0007669"/>
    <property type="project" value="InterPro"/>
</dbReference>
<dbReference type="EMBL" id="KV423956">
    <property type="protein sequence ID" value="KZT58001.1"/>
    <property type="molecule type" value="Genomic_DNA"/>
</dbReference>
<dbReference type="STRING" id="1353952.A0A165GFF9"/>
<gene>
    <name evidence="2" type="ORF">CALCODRAFT_495472</name>
</gene>
<proteinExistence type="predicted"/>
<dbReference type="Proteomes" id="UP000076842">
    <property type="component" value="Unassembled WGS sequence"/>
</dbReference>
<evidence type="ECO:0000313" key="2">
    <source>
        <dbReference type="EMBL" id="KZT58001.1"/>
    </source>
</evidence>
<dbReference type="InterPro" id="IPR017946">
    <property type="entry name" value="PLC-like_Pdiesterase_TIM-brl"/>
</dbReference>
<name>A0A165GFF9_9BASI</name>